<accession>Q2L037</accession>
<evidence type="ECO:0000313" key="1">
    <source>
        <dbReference type="EMBL" id="CAJ47880.1"/>
    </source>
</evidence>
<sequence length="50" mass="5357">MSAIVFTLTRRMLTLLAICIIAVFLLLFLLGVQIGSRVAAPPAVKAEVKS</sequence>
<dbReference type="EMBL" id="AM167904">
    <property type="protein sequence ID" value="CAJ47880.1"/>
    <property type="molecule type" value="Genomic_DNA"/>
</dbReference>
<proteinExistence type="predicted"/>
<organism evidence="1 2">
    <name type="scientific">Bordetella avium (strain 197N)</name>
    <dbReference type="NCBI Taxonomy" id="360910"/>
    <lineage>
        <taxon>Bacteria</taxon>
        <taxon>Pseudomonadati</taxon>
        <taxon>Pseudomonadota</taxon>
        <taxon>Betaproteobacteria</taxon>
        <taxon>Burkholderiales</taxon>
        <taxon>Alcaligenaceae</taxon>
        <taxon>Bordetella</taxon>
    </lineage>
</organism>
<dbReference type="Proteomes" id="UP000001977">
    <property type="component" value="Chromosome"/>
</dbReference>
<name>Q2L037_BORA1</name>
<protein>
    <submittedName>
        <fullName evidence="1">Membrane protein</fullName>
    </submittedName>
</protein>
<dbReference type="HOGENOM" id="CLU_3115148_0_0_4"/>
<dbReference type="KEGG" id="bav:BAV0275"/>
<evidence type="ECO:0000313" key="2">
    <source>
        <dbReference type="Proteomes" id="UP000001977"/>
    </source>
</evidence>
<dbReference type="AlphaFoldDB" id="Q2L037"/>
<gene>
    <name evidence="1" type="ordered locus">BAV0275</name>
</gene>
<dbReference type="RefSeq" id="WP_012415977.1">
    <property type="nucleotide sequence ID" value="NC_010645.1"/>
</dbReference>
<keyword evidence="2" id="KW-1185">Reference proteome</keyword>
<reference evidence="1 2" key="1">
    <citation type="journal article" date="2006" name="J. Bacteriol.">
        <title>Comparison of the genome sequence of the poultry pathogen Bordetella avium with those of B. bronchiseptica, B. pertussis, and B. parapertussis reveals extensive diversity in surface structures associated with host interaction.</title>
        <authorList>
            <person name="Sebaihia M."/>
            <person name="Preston A."/>
            <person name="Maskell D.J."/>
            <person name="Kuzmiak H."/>
            <person name="Connell T.D."/>
            <person name="King N.D."/>
            <person name="Orndorff P.E."/>
            <person name="Miyamoto D.M."/>
            <person name="Thomson N.R."/>
            <person name="Harris D."/>
            <person name="Goble A."/>
            <person name="Lord A."/>
            <person name="Murphy L."/>
            <person name="Quail M.A."/>
            <person name="Rutter S."/>
            <person name="Squares R."/>
            <person name="Squares S."/>
            <person name="Woodward J."/>
            <person name="Parkhill J."/>
            <person name="Temple L.M."/>
        </authorList>
    </citation>
    <scope>NUCLEOTIDE SEQUENCE [LARGE SCALE GENOMIC DNA]</scope>
    <source>
        <strain evidence="1 2">197N</strain>
    </source>
</reference>
<dbReference type="STRING" id="360910.BAV0275"/>